<evidence type="ECO:0000313" key="1">
    <source>
        <dbReference type="EMBL" id="GAF89124.1"/>
    </source>
</evidence>
<protein>
    <submittedName>
        <fullName evidence="1">Uncharacterized protein</fullName>
    </submittedName>
</protein>
<name>X0T7D9_9ZZZZ</name>
<reference evidence="1" key="1">
    <citation type="journal article" date="2014" name="Front. Microbiol.">
        <title>High frequency of phylogenetically diverse reductive dehalogenase-homologous genes in deep subseafloor sedimentary metagenomes.</title>
        <authorList>
            <person name="Kawai M."/>
            <person name="Futagami T."/>
            <person name="Toyoda A."/>
            <person name="Takaki Y."/>
            <person name="Nishi S."/>
            <person name="Hori S."/>
            <person name="Arai W."/>
            <person name="Tsubouchi T."/>
            <person name="Morono Y."/>
            <person name="Uchiyama I."/>
            <person name="Ito T."/>
            <person name="Fujiyama A."/>
            <person name="Inagaki F."/>
            <person name="Takami H."/>
        </authorList>
    </citation>
    <scope>NUCLEOTIDE SEQUENCE</scope>
    <source>
        <strain evidence="1">Expedition CK06-06</strain>
    </source>
</reference>
<dbReference type="EMBL" id="BARS01012689">
    <property type="protein sequence ID" value="GAF89124.1"/>
    <property type="molecule type" value="Genomic_DNA"/>
</dbReference>
<proteinExistence type="predicted"/>
<comment type="caution">
    <text evidence="1">The sequence shown here is derived from an EMBL/GenBank/DDBJ whole genome shotgun (WGS) entry which is preliminary data.</text>
</comment>
<accession>X0T7D9</accession>
<gene>
    <name evidence="1" type="ORF">S01H1_22471</name>
</gene>
<organism evidence="1">
    <name type="scientific">marine sediment metagenome</name>
    <dbReference type="NCBI Taxonomy" id="412755"/>
    <lineage>
        <taxon>unclassified sequences</taxon>
        <taxon>metagenomes</taxon>
        <taxon>ecological metagenomes</taxon>
    </lineage>
</organism>
<sequence length="90" mass="10053">MTVQQALRQSVEELRARAEAHGRLLARAMGKGETGTGIDECPLMDCPHRRRLRETLVEAITVLEGTRKAFKSKQLEALRRKLIGVLAEDA</sequence>
<dbReference type="AlphaFoldDB" id="X0T7D9"/>